<dbReference type="AlphaFoldDB" id="A0A2W2CWY8"/>
<evidence type="ECO:0000256" key="1">
    <source>
        <dbReference type="SAM" id="MobiDB-lite"/>
    </source>
</evidence>
<reference evidence="2 3" key="1">
    <citation type="submission" date="2018-01" db="EMBL/GenBank/DDBJ databases">
        <title>Draft genome sequence of Salinispora sp. 13K206.</title>
        <authorList>
            <person name="Sahin N."/>
            <person name="Saygin H."/>
            <person name="Ay H."/>
        </authorList>
    </citation>
    <scope>NUCLEOTIDE SEQUENCE [LARGE SCALE GENOMIC DNA]</scope>
    <source>
        <strain evidence="2 3">13K206</strain>
    </source>
</reference>
<gene>
    <name evidence="2" type="ORF">C1I99_02365</name>
</gene>
<accession>A0A2W2CWY8</accession>
<evidence type="ECO:0000313" key="3">
    <source>
        <dbReference type="Proteomes" id="UP000248749"/>
    </source>
</evidence>
<evidence type="ECO:0008006" key="4">
    <source>
        <dbReference type="Google" id="ProtNLM"/>
    </source>
</evidence>
<keyword evidence="3" id="KW-1185">Reference proteome</keyword>
<dbReference type="RefSeq" id="WP_111132505.1">
    <property type="nucleotide sequence ID" value="NZ_POUB01000008.1"/>
</dbReference>
<protein>
    <recommendedName>
        <fullName evidence="4">Lipoprotein</fullName>
    </recommendedName>
</protein>
<dbReference type="OrthoDB" id="3385710at2"/>
<dbReference type="EMBL" id="POUB01000008">
    <property type="protein sequence ID" value="PZG02441.1"/>
    <property type="molecule type" value="Genomic_DNA"/>
</dbReference>
<organism evidence="2 3">
    <name type="scientific">Micromonospora deserti</name>
    <dbReference type="NCBI Taxonomy" id="2070366"/>
    <lineage>
        <taxon>Bacteria</taxon>
        <taxon>Bacillati</taxon>
        <taxon>Actinomycetota</taxon>
        <taxon>Actinomycetes</taxon>
        <taxon>Micromonosporales</taxon>
        <taxon>Micromonosporaceae</taxon>
        <taxon>Micromonospora</taxon>
    </lineage>
</organism>
<dbReference type="Proteomes" id="UP000248749">
    <property type="component" value="Unassembled WGS sequence"/>
</dbReference>
<name>A0A2W2CWY8_9ACTN</name>
<sequence>MDDRRRREHTAGSGLVLLAAWVVAGCSVVDEPPAGSRSPHAAVTVTASGSVGTETSGPGPVVPCSHDLGVTTPPNDEYRLVLDAVAVPTKTLAPRQSGEPDWLFAKQGLVVRAGTPVEIMVAPEAVTRARIGWGSPGPEGTTIHVPACPSGSGWVAFAGGYAVRTPTCVPLIVRAQGRQERFGVGVGADC</sequence>
<comment type="caution">
    <text evidence="2">The sequence shown here is derived from an EMBL/GenBank/DDBJ whole genome shotgun (WGS) entry which is preliminary data.</text>
</comment>
<evidence type="ECO:0000313" key="2">
    <source>
        <dbReference type="EMBL" id="PZG02441.1"/>
    </source>
</evidence>
<dbReference type="PROSITE" id="PS51257">
    <property type="entry name" value="PROKAR_LIPOPROTEIN"/>
    <property type="match status" value="1"/>
</dbReference>
<proteinExistence type="predicted"/>
<feature type="region of interest" description="Disordered" evidence="1">
    <location>
        <begin position="32"/>
        <end position="69"/>
    </location>
</feature>
<feature type="compositionally biased region" description="Polar residues" evidence="1">
    <location>
        <begin position="45"/>
        <end position="56"/>
    </location>
</feature>